<dbReference type="EMBL" id="AWVQ01000006">
    <property type="protein sequence ID" value="ERK73590.1"/>
    <property type="molecule type" value="Genomic_DNA"/>
</dbReference>
<organism evidence="1 2">
    <name type="scientific">Leifsonia aquatica ATCC 14665</name>
    <dbReference type="NCBI Taxonomy" id="1358026"/>
    <lineage>
        <taxon>Bacteria</taxon>
        <taxon>Bacillati</taxon>
        <taxon>Actinomycetota</taxon>
        <taxon>Actinomycetes</taxon>
        <taxon>Micrococcales</taxon>
        <taxon>Microbacteriaceae</taxon>
        <taxon>Leifsonia</taxon>
    </lineage>
</organism>
<reference evidence="1 2" key="1">
    <citation type="submission" date="2013-08" db="EMBL/GenBank/DDBJ databases">
        <authorList>
            <person name="Weinstock G."/>
            <person name="Sodergren E."/>
            <person name="Wylie T."/>
            <person name="Fulton L."/>
            <person name="Fulton R."/>
            <person name="Fronick C."/>
            <person name="O'Laughlin M."/>
            <person name="Godfrey J."/>
            <person name="Miner T."/>
            <person name="Herter B."/>
            <person name="Appelbaum E."/>
            <person name="Cordes M."/>
            <person name="Lek S."/>
            <person name="Wollam A."/>
            <person name="Pepin K.H."/>
            <person name="Palsikar V.B."/>
            <person name="Mitreva M."/>
            <person name="Wilson R.K."/>
        </authorList>
    </citation>
    <scope>NUCLEOTIDE SEQUENCE [LARGE SCALE GENOMIC DNA]</scope>
    <source>
        <strain evidence="1 2">ATCC 14665</strain>
    </source>
</reference>
<sequence length="41" mass="4216">ARLGRPALRVRVSALGSAAPILGAVRLAIDTLVTSTEREAS</sequence>
<gene>
    <name evidence="1" type="ORF">N136_00037</name>
</gene>
<dbReference type="HOGENOM" id="CLU_3262318_0_0_11"/>
<comment type="caution">
    <text evidence="1">The sequence shown here is derived from an EMBL/GenBank/DDBJ whole genome shotgun (WGS) entry which is preliminary data.</text>
</comment>
<feature type="non-terminal residue" evidence="1">
    <location>
        <position position="1"/>
    </location>
</feature>
<dbReference type="AlphaFoldDB" id="U2REA6"/>
<proteinExistence type="predicted"/>
<protein>
    <submittedName>
        <fullName evidence="1">Uncharacterized protein</fullName>
    </submittedName>
</protein>
<name>U2REA6_LEIAQ</name>
<evidence type="ECO:0000313" key="2">
    <source>
        <dbReference type="Proteomes" id="UP000016605"/>
    </source>
</evidence>
<accession>U2REA6</accession>
<dbReference type="Proteomes" id="UP000016605">
    <property type="component" value="Unassembled WGS sequence"/>
</dbReference>
<evidence type="ECO:0000313" key="1">
    <source>
        <dbReference type="EMBL" id="ERK73590.1"/>
    </source>
</evidence>